<sequence>MSGDSKWQIFIGNVSSSTTDEKLRQVFSTAGNVVNVRVMTDRGDPKKGYAFVEYDNPDTALTAIQNLGNVEVDGRRLRVGFSNNSGLEAIAKQRGLTILPGGGVTGKSLDGVLTQFSLPDMYDMIAHLKDVAENKPDELRLLLISHPQIGEAIIHMQVKIGMIRPLARAADQSHFPSQASTQQSQQHQQPLQPSLQPPTPLGAFGGPQQQPGGGSYYQSLPPPLPPPQPGQWGLGGGTGGVLPPLPPPQTLDQSSAGLAGLGALLGGGNQAASQELVKQIMELTPEQLAGLDPGRRQMLAGAGKRLASYLAGQRQEARATECGHALGHPQKESLACAI</sequence>
<dbReference type="Pfam" id="PF00076">
    <property type="entry name" value="RRM_1"/>
    <property type="match status" value="1"/>
</dbReference>
<proteinExistence type="predicted"/>
<feature type="region of interest" description="Disordered" evidence="2">
    <location>
        <begin position="169"/>
        <end position="255"/>
    </location>
</feature>
<dbReference type="GO" id="GO:0003729">
    <property type="term" value="F:mRNA binding"/>
    <property type="evidence" value="ECO:0007669"/>
    <property type="project" value="TreeGrafter"/>
</dbReference>
<dbReference type="Pfam" id="PF14327">
    <property type="entry name" value="CSTF2_hinge"/>
    <property type="match status" value="1"/>
</dbReference>
<dbReference type="OrthoDB" id="272703at2759"/>
<feature type="compositionally biased region" description="Pro residues" evidence="2">
    <location>
        <begin position="220"/>
        <end position="229"/>
    </location>
</feature>
<accession>W7TL22</accession>
<dbReference type="PROSITE" id="PS50102">
    <property type="entry name" value="RRM"/>
    <property type="match status" value="1"/>
</dbReference>
<evidence type="ECO:0000313" key="5">
    <source>
        <dbReference type="Proteomes" id="UP000019335"/>
    </source>
</evidence>
<dbReference type="Gene3D" id="3.30.70.330">
    <property type="match status" value="1"/>
</dbReference>
<dbReference type="InterPro" id="IPR035979">
    <property type="entry name" value="RBD_domain_sf"/>
</dbReference>
<dbReference type="Proteomes" id="UP000019335">
    <property type="component" value="Unassembled WGS sequence"/>
</dbReference>
<reference evidence="4 5" key="1">
    <citation type="journal article" date="2014" name="Mol. Plant">
        <title>Chromosome Scale Genome Assembly and Transcriptome Profiling of Nannochloropsis gaditana in Nitrogen Depletion.</title>
        <authorList>
            <person name="Corteggiani Carpinelli E."/>
            <person name="Telatin A."/>
            <person name="Vitulo N."/>
            <person name="Forcato C."/>
            <person name="D'Angelo M."/>
            <person name="Schiavon R."/>
            <person name="Vezzi A."/>
            <person name="Giacometti G.M."/>
            <person name="Morosinotto T."/>
            <person name="Valle G."/>
        </authorList>
    </citation>
    <scope>NUCLEOTIDE SEQUENCE [LARGE SCALE GENOMIC DNA]</scope>
    <source>
        <strain evidence="4 5">B-31</strain>
    </source>
</reference>
<feature type="domain" description="RRM" evidence="3">
    <location>
        <begin position="7"/>
        <end position="84"/>
    </location>
</feature>
<organism evidence="4 5">
    <name type="scientific">Nannochloropsis gaditana</name>
    <dbReference type="NCBI Taxonomy" id="72520"/>
    <lineage>
        <taxon>Eukaryota</taxon>
        <taxon>Sar</taxon>
        <taxon>Stramenopiles</taxon>
        <taxon>Ochrophyta</taxon>
        <taxon>Eustigmatophyceae</taxon>
        <taxon>Eustigmatales</taxon>
        <taxon>Monodopsidaceae</taxon>
        <taxon>Nannochloropsis</taxon>
    </lineage>
</organism>
<dbReference type="SUPFAM" id="SSF54928">
    <property type="entry name" value="RNA-binding domain, RBD"/>
    <property type="match status" value="1"/>
</dbReference>
<evidence type="ECO:0000259" key="3">
    <source>
        <dbReference type="PROSITE" id="PS50102"/>
    </source>
</evidence>
<gene>
    <name evidence="4" type="primary">CSTF64</name>
    <name evidence="4" type="ORF">Naga_100041g16</name>
</gene>
<comment type="caution">
    <text evidence="4">The sequence shown here is derived from an EMBL/GenBank/DDBJ whole genome shotgun (WGS) entry which is preliminary data.</text>
</comment>
<protein>
    <submittedName>
        <fullName evidence="4">Cleavage stimulation factor subunit 2</fullName>
    </submittedName>
</protein>
<dbReference type="InterPro" id="IPR000504">
    <property type="entry name" value="RRM_dom"/>
</dbReference>
<feature type="compositionally biased region" description="Low complexity" evidence="2">
    <location>
        <begin position="176"/>
        <end position="194"/>
    </location>
</feature>
<dbReference type="PANTHER" id="PTHR45735">
    <property type="entry name" value="CLEAVAGE STIMULATION FACTOR SUBUNIT 2"/>
    <property type="match status" value="1"/>
</dbReference>
<dbReference type="GO" id="GO:0005847">
    <property type="term" value="C:mRNA cleavage and polyadenylation specificity factor complex"/>
    <property type="evidence" value="ECO:0007669"/>
    <property type="project" value="TreeGrafter"/>
</dbReference>
<dbReference type="PANTHER" id="PTHR45735:SF2">
    <property type="entry name" value="CLEAVAGE STIMULATION FACTOR SUBUNIT 2"/>
    <property type="match status" value="1"/>
</dbReference>
<keyword evidence="1" id="KW-0694">RNA-binding</keyword>
<keyword evidence="5" id="KW-1185">Reference proteome</keyword>
<evidence type="ECO:0000313" key="4">
    <source>
        <dbReference type="EMBL" id="EWM21121.1"/>
    </source>
</evidence>
<dbReference type="InterPro" id="IPR012677">
    <property type="entry name" value="Nucleotide-bd_a/b_plait_sf"/>
</dbReference>
<dbReference type="AlphaFoldDB" id="W7TL22"/>
<dbReference type="InterPro" id="IPR025742">
    <property type="entry name" value="CSTF2_hinge"/>
</dbReference>
<dbReference type="EMBL" id="AZIL01002630">
    <property type="protein sequence ID" value="EWM21121.1"/>
    <property type="molecule type" value="Genomic_DNA"/>
</dbReference>
<dbReference type="SMART" id="SM00360">
    <property type="entry name" value="RRM"/>
    <property type="match status" value="1"/>
</dbReference>
<evidence type="ECO:0000256" key="1">
    <source>
        <dbReference type="PROSITE-ProRule" id="PRU00176"/>
    </source>
</evidence>
<evidence type="ECO:0000256" key="2">
    <source>
        <dbReference type="SAM" id="MobiDB-lite"/>
    </source>
</evidence>
<name>W7TL22_9STRA</name>